<accession>A0A967C251</accession>
<dbReference type="InterPro" id="IPR058163">
    <property type="entry name" value="LysR-type_TF_proteobact-type"/>
</dbReference>
<keyword evidence="3" id="KW-0238">DNA-binding</keyword>
<dbReference type="PANTHER" id="PTHR30537">
    <property type="entry name" value="HTH-TYPE TRANSCRIPTIONAL REGULATOR"/>
    <property type="match status" value="1"/>
</dbReference>
<dbReference type="Gene3D" id="3.40.190.10">
    <property type="entry name" value="Periplasmic binding protein-like II"/>
    <property type="match status" value="2"/>
</dbReference>
<dbReference type="InterPro" id="IPR000847">
    <property type="entry name" value="LysR_HTH_N"/>
</dbReference>
<dbReference type="Proteomes" id="UP000761264">
    <property type="component" value="Unassembled WGS sequence"/>
</dbReference>
<evidence type="ECO:0000313" key="7">
    <source>
        <dbReference type="Proteomes" id="UP000761264"/>
    </source>
</evidence>
<dbReference type="CDD" id="cd08432">
    <property type="entry name" value="PBP2_GcdR_TrpI_HvrB_AmpR_like"/>
    <property type="match status" value="1"/>
</dbReference>
<protein>
    <submittedName>
        <fullName evidence="6">LysR family transcriptional regulator</fullName>
    </submittedName>
</protein>
<dbReference type="SUPFAM" id="SSF46785">
    <property type="entry name" value="Winged helix' DNA-binding domain"/>
    <property type="match status" value="1"/>
</dbReference>
<dbReference type="EMBL" id="JAAQPH010000003">
    <property type="protein sequence ID" value="NIA67823.1"/>
    <property type="molecule type" value="Genomic_DNA"/>
</dbReference>
<evidence type="ECO:0000256" key="3">
    <source>
        <dbReference type="ARBA" id="ARBA00023125"/>
    </source>
</evidence>
<dbReference type="Pfam" id="PF00126">
    <property type="entry name" value="HTH_1"/>
    <property type="match status" value="1"/>
</dbReference>
<dbReference type="GO" id="GO:0006351">
    <property type="term" value="P:DNA-templated transcription"/>
    <property type="evidence" value="ECO:0007669"/>
    <property type="project" value="TreeGrafter"/>
</dbReference>
<dbReference type="PROSITE" id="PS50931">
    <property type="entry name" value="HTH_LYSR"/>
    <property type="match status" value="1"/>
</dbReference>
<reference evidence="6" key="1">
    <citation type="submission" date="2020-03" db="EMBL/GenBank/DDBJ databases">
        <title>Genome of Pelagibius litoralis DSM 21314T.</title>
        <authorList>
            <person name="Wang G."/>
        </authorList>
    </citation>
    <scope>NUCLEOTIDE SEQUENCE</scope>
    <source>
        <strain evidence="6">DSM 21314</strain>
    </source>
</reference>
<keyword evidence="7" id="KW-1185">Reference proteome</keyword>
<comment type="similarity">
    <text evidence="1">Belongs to the LysR transcriptional regulatory family.</text>
</comment>
<dbReference type="InterPro" id="IPR036388">
    <property type="entry name" value="WH-like_DNA-bd_sf"/>
</dbReference>
<dbReference type="Pfam" id="PF03466">
    <property type="entry name" value="LysR_substrate"/>
    <property type="match status" value="1"/>
</dbReference>
<evidence type="ECO:0000313" key="6">
    <source>
        <dbReference type="EMBL" id="NIA67823.1"/>
    </source>
</evidence>
<feature type="domain" description="HTH lysR-type" evidence="5">
    <location>
        <begin position="4"/>
        <end position="61"/>
    </location>
</feature>
<evidence type="ECO:0000256" key="4">
    <source>
        <dbReference type="ARBA" id="ARBA00023163"/>
    </source>
</evidence>
<evidence type="ECO:0000256" key="2">
    <source>
        <dbReference type="ARBA" id="ARBA00023015"/>
    </source>
</evidence>
<evidence type="ECO:0000256" key="1">
    <source>
        <dbReference type="ARBA" id="ARBA00009437"/>
    </source>
</evidence>
<keyword evidence="4" id="KW-0804">Transcription</keyword>
<dbReference type="PRINTS" id="PR00039">
    <property type="entry name" value="HTHLYSR"/>
</dbReference>
<gene>
    <name evidence="6" type="ORF">HBA54_04395</name>
</gene>
<comment type="caution">
    <text evidence="6">The sequence shown here is derived from an EMBL/GenBank/DDBJ whole genome shotgun (WGS) entry which is preliminary data.</text>
</comment>
<name>A0A967C251_9PROT</name>
<dbReference type="InterPro" id="IPR036390">
    <property type="entry name" value="WH_DNA-bd_sf"/>
</dbReference>
<proteinExistence type="inferred from homology"/>
<dbReference type="RefSeq" id="WP_167221799.1">
    <property type="nucleotide sequence ID" value="NZ_JAAQPH010000003.1"/>
</dbReference>
<dbReference type="GO" id="GO:0003700">
    <property type="term" value="F:DNA-binding transcription factor activity"/>
    <property type="evidence" value="ECO:0007669"/>
    <property type="project" value="InterPro"/>
</dbReference>
<dbReference type="AlphaFoldDB" id="A0A967C251"/>
<organism evidence="6 7">
    <name type="scientific">Pelagibius litoralis</name>
    <dbReference type="NCBI Taxonomy" id="374515"/>
    <lineage>
        <taxon>Bacteria</taxon>
        <taxon>Pseudomonadati</taxon>
        <taxon>Pseudomonadota</taxon>
        <taxon>Alphaproteobacteria</taxon>
        <taxon>Rhodospirillales</taxon>
        <taxon>Rhodovibrionaceae</taxon>
        <taxon>Pelagibius</taxon>
    </lineage>
</organism>
<dbReference type="Gene3D" id="1.10.10.10">
    <property type="entry name" value="Winged helix-like DNA-binding domain superfamily/Winged helix DNA-binding domain"/>
    <property type="match status" value="1"/>
</dbReference>
<sequence>MRLPPTTALRALDAAARHLSFTKAAEELHVSQSAVSHQIKHLEALWQVKLFVRLTRRLELTEAGSALSQLARTFFRDLDSTLATVREGGAVAQLRVLVPPSIALKWLVPRLPDFRKAHPQVDVWIKTQADARVRHADGFDAALQFGPDNRTSQRCWPMMQEYVFPVASPEFLKEMGGAPEDPVALCRYPLLLRTENNKGAPEWQLWFKGAEVAEPVFGPALQRGVRFPNTNMALQAAIDGQGVALARSAPVWDDLEAGRLVRLLALRRPFAHQIYLVSPKKREKAAAVRAFRQWLLAVSAVSQTAFDASEPG</sequence>
<dbReference type="FunFam" id="1.10.10.10:FF:000001">
    <property type="entry name" value="LysR family transcriptional regulator"/>
    <property type="match status" value="1"/>
</dbReference>
<dbReference type="SUPFAM" id="SSF53850">
    <property type="entry name" value="Periplasmic binding protein-like II"/>
    <property type="match status" value="1"/>
</dbReference>
<evidence type="ECO:0000259" key="5">
    <source>
        <dbReference type="PROSITE" id="PS50931"/>
    </source>
</evidence>
<dbReference type="PANTHER" id="PTHR30537:SF74">
    <property type="entry name" value="HTH-TYPE TRANSCRIPTIONAL REGULATOR TRPI"/>
    <property type="match status" value="1"/>
</dbReference>
<keyword evidence="2" id="KW-0805">Transcription regulation</keyword>
<dbReference type="GO" id="GO:0043565">
    <property type="term" value="F:sequence-specific DNA binding"/>
    <property type="evidence" value="ECO:0007669"/>
    <property type="project" value="TreeGrafter"/>
</dbReference>
<dbReference type="InterPro" id="IPR005119">
    <property type="entry name" value="LysR_subst-bd"/>
</dbReference>